<dbReference type="InterPro" id="IPR011051">
    <property type="entry name" value="RmlC_Cupin_sf"/>
</dbReference>
<dbReference type="SMART" id="SM00342">
    <property type="entry name" value="HTH_ARAC"/>
    <property type="match status" value="1"/>
</dbReference>
<reference evidence="4 5" key="1">
    <citation type="submission" date="2013-08" db="EMBL/GenBank/DDBJ databases">
        <authorList>
            <person name="Weinstock G."/>
            <person name="Sodergren E."/>
            <person name="Wylie T."/>
            <person name="Fulton L."/>
            <person name="Fulton R."/>
            <person name="Fronick C."/>
            <person name="O'Laughlin M."/>
            <person name="Godfrey J."/>
            <person name="Miner T."/>
            <person name="Herter B."/>
            <person name="Appelbaum E."/>
            <person name="Cordes M."/>
            <person name="Lek S."/>
            <person name="Wollam A."/>
            <person name="Pepin K.H."/>
            <person name="Palsikar V.B."/>
            <person name="Mitreva M."/>
            <person name="Wilson R.K."/>
        </authorList>
    </citation>
    <scope>NUCLEOTIDE SEQUENCE [LARGE SCALE GENOMIC DNA]</scope>
    <source>
        <strain evidence="4 5">ATCC 14665</strain>
    </source>
</reference>
<proteinExistence type="predicted"/>
<dbReference type="SUPFAM" id="SSF51182">
    <property type="entry name" value="RmlC-like cupins"/>
    <property type="match status" value="1"/>
</dbReference>
<dbReference type="PANTHER" id="PTHR11019:SF199">
    <property type="entry name" value="HTH-TYPE TRANSCRIPTIONAL REGULATOR NIMR"/>
    <property type="match status" value="1"/>
</dbReference>
<evidence type="ECO:0000313" key="4">
    <source>
        <dbReference type="EMBL" id="ERK73495.1"/>
    </source>
</evidence>
<keyword evidence="1" id="KW-0805">Transcription regulation</keyword>
<evidence type="ECO:0000313" key="5">
    <source>
        <dbReference type="Proteomes" id="UP000016605"/>
    </source>
</evidence>
<protein>
    <submittedName>
        <fullName evidence="4">Transcriptional regulator, AraC family</fullName>
    </submittedName>
</protein>
<sequence>MHGVIHITTSSSLAYMTTNIVNPPSTHPARHRIRKVAVSTRVIELERFEMQRGEAFAPPAHDDHQLVWTPDGILAVEILDRYWMLPTTLALWVPAGVLHTPLALRESVMEGIYLDPARTTRGWESPTAVRMTPLTRHLIAHLRQPLAPEPRARAEAVLLDVLAPAETSTITVPLPADERALAVARRILADPADPRTLEEHGREVGASSRTLLRVFLRETGLPFSTWKTHARLKSAVGLLAEGSTVSQASYLVGYSTPSAFIAAFHRTTGQTPGAYFS</sequence>
<evidence type="ECO:0000259" key="3">
    <source>
        <dbReference type="PROSITE" id="PS01124"/>
    </source>
</evidence>
<dbReference type="Pfam" id="PF12833">
    <property type="entry name" value="HTH_18"/>
    <property type="match status" value="1"/>
</dbReference>
<accession>U2RE20</accession>
<dbReference type="InterPro" id="IPR009057">
    <property type="entry name" value="Homeodomain-like_sf"/>
</dbReference>
<gene>
    <name evidence="4" type="ORF">N136_00053</name>
</gene>
<keyword evidence="2" id="KW-0804">Transcription</keyword>
<evidence type="ECO:0000256" key="1">
    <source>
        <dbReference type="ARBA" id="ARBA00023015"/>
    </source>
</evidence>
<comment type="caution">
    <text evidence="4">The sequence shown here is derived from an EMBL/GenBank/DDBJ whole genome shotgun (WGS) entry which is preliminary data.</text>
</comment>
<dbReference type="PATRIC" id="fig|1358026.3.peg.43"/>
<dbReference type="Proteomes" id="UP000016605">
    <property type="component" value="Unassembled WGS sequence"/>
</dbReference>
<dbReference type="GO" id="GO:0043565">
    <property type="term" value="F:sequence-specific DNA binding"/>
    <property type="evidence" value="ECO:0007669"/>
    <property type="project" value="InterPro"/>
</dbReference>
<dbReference type="GO" id="GO:0003700">
    <property type="term" value="F:DNA-binding transcription factor activity"/>
    <property type="evidence" value="ECO:0007669"/>
    <property type="project" value="InterPro"/>
</dbReference>
<dbReference type="PANTHER" id="PTHR11019">
    <property type="entry name" value="HTH-TYPE TRANSCRIPTIONAL REGULATOR NIMR"/>
    <property type="match status" value="1"/>
</dbReference>
<feature type="domain" description="HTH araC/xylS-type" evidence="3">
    <location>
        <begin position="178"/>
        <end position="277"/>
    </location>
</feature>
<dbReference type="EMBL" id="AWVQ01000009">
    <property type="protein sequence ID" value="ERK73495.1"/>
    <property type="molecule type" value="Genomic_DNA"/>
</dbReference>
<name>U2RE20_LEIAQ</name>
<dbReference type="Gene3D" id="1.10.10.60">
    <property type="entry name" value="Homeodomain-like"/>
    <property type="match status" value="1"/>
</dbReference>
<dbReference type="HOGENOM" id="CLU_000445_87_2_11"/>
<dbReference type="SUPFAM" id="SSF46689">
    <property type="entry name" value="Homeodomain-like"/>
    <property type="match status" value="1"/>
</dbReference>
<dbReference type="InterPro" id="IPR018060">
    <property type="entry name" value="HTH_AraC"/>
</dbReference>
<dbReference type="AlphaFoldDB" id="U2RE20"/>
<evidence type="ECO:0000256" key="2">
    <source>
        <dbReference type="ARBA" id="ARBA00023163"/>
    </source>
</evidence>
<organism evidence="4 5">
    <name type="scientific">Leifsonia aquatica ATCC 14665</name>
    <dbReference type="NCBI Taxonomy" id="1358026"/>
    <lineage>
        <taxon>Bacteria</taxon>
        <taxon>Bacillati</taxon>
        <taxon>Actinomycetota</taxon>
        <taxon>Actinomycetes</taxon>
        <taxon>Micrococcales</taxon>
        <taxon>Microbacteriaceae</taxon>
        <taxon>Leifsonia</taxon>
    </lineage>
</organism>
<dbReference type="PROSITE" id="PS01124">
    <property type="entry name" value="HTH_ARAC_FAMILY_2"/>
    <property type="match status" value="1"/>
</dbReference>